<dbReference type="SUPFAM" id="SSF56935">
    <property type="entry name" value="Porins"/>
    <property type="match status" value="1"/>
</dbReference>
<proteinExistence type="predicted"/>
<dbReference type="GO" id="GO:0046930">
    <property type="term" value="C:pore complex"/>
    <property type="evidence" value="ECO:0007669"/>
    <property type="project" value="UniProtKB-KW"/>
</dbReference>
<evidence type="ECO:0000256" key="9">
    <source>
        <dbReference type="ARBA" id="ARBA00023237"/>
    </source>
</evidence>
<name>A0A8B2U842_9PAST</name>
<dbReference type="RefSeq" id="WP_111294924.1">
    <property type="nucleotide sequence ID" value="NZ_QEPM01000002.1"/>
</dbReference>
<dbReference type="AlphaFoldDB" id="A0A8B2U842"/>
<evidence type="ECO:0000256" key="7">
    <source>
        <dbReference type="ARBA" id="ARBA00023114"/>
    </source>
</evidence>
<evidence type="ECO:0000256" key="2">
    <source>
        <dbReference type="ARBA" id="ARBA00022448"/>
    </source>
</evidence>
<dbReference type="GO" id="GO:0009279">
    <property type="term" value="C:cell outer membrane"/>
    <property type="evidence" value="ECO:0007669"/>
    <property type="project" value="UniProtKB-SubCell"/>
</dbReference>
<keyword evidence="4" id="KW-0812">Transmembrane</keyword>
<evidence type="ECO:0000313" key="12">
    <source>
        <dbReference type="EMBL" id="RDE71505.1"/>
    </source>
</evidence>
<reference evidence="12 13" key="1">
    <citation type="submission" date="2018-05" db="EMBL/GenBank/DDBJ databases">
        <title>Draft Genome Sequences for a Diverse set of 7 Haemophilus Species.</title>
        <authorList>
            <person name="Nichols M."/>
            <person name="Topaz N."/>
            <person name="Wang X."/>
            <person name="Wang X."/>
            <person name="Boxrud D."/>
        </authorList>
    </citation>
    <scope>NUCLEOTIDE SEQUENCE [LARGE SCALE GENOMIC DNA]</scope>
    <source>
        <strain evidence="12 13">C2001002503</strain>
    </source>
</reference>
<evidence type="ECO:0000256" key="5">
    <source>
        <dbReference type="ARBA" id="ARBA00022729"/>
    </source>
</evidence>
<evidence type="ECO:0000313" key="13">
    <source>
        <dbReference type="Proteomes" id="UP000253998"/>
    </source>
</evidence>
<feature type="chain" id="PRO_5032939064" evidence="10">
    <location>
        <begin position="21"/>
        <end position="352"/>
    </location>
</feature>
<keyword evidence="6" id="KW-0406">Ion transport</keyword>
<comment type="subcellular location">
    <subcellularLocation>
        <location evidence="1">Cell outer membrane</location>
        <topology evidence="1">Multi-pass membrane protein</topology>
    </subcellularLocation>
</comment>
<evidence type="ECO:0000256" key="6">
    <source>
        <dbReference type="ARBA" id="ARBA00023065"/>
    </source>
</evidence>
<organism evidence="12 13">
    <name type="scientific">Aggregatibacter segnis</name>
    <dbReference type="NCBI Taxonomy" id="739"/>
    <lineage>
        <taxon>Bacteria</taxon>
        <taxon>Pseudomonadati</taxon>
        <taxon>Pseudomonadota</taxon>
        <taxon>Gammaproteobacteria</taxon>
        <taxon>Pasteurellales</taxon>
        <taxon>Pasteurellaceae</taxon>
        <taxon>Aggregatibacter</taxon>
    </lineage>
</organism>
<dbReference type="PANTHER" id="PTHR34501:SF2">
    <property type="entry name" value="OUTER MEMBRANE PORIN F-RELATED"/>
    <property type="match status" value="1"/>
</dbReference>
<keyword evidence="8" id="KW-0472">Membrane</keyword>
<dbReference type="Pfam" id="PF13609">
    <property type="entry name" value="Porin_4"/>
    <property type="match status" value="1"/>
</dbReference>
<gene>
    <name evidence="12" type="ORF">DPV83_02740</name>
</gene>
<dbReference type="Proteomes" id="UP000253998">
    <property type="component" value="Unassembled WGS sequence"/>
</dbReference>
<dbReference type="EMBL" id="QEPM01000002">
    <property type="protein sequence ID" value="RDE71505.1"/>
    <property type="molecule type" value="Genomic_DNA"/>
</dbReference>
<keyword evidence="2" id="KW-0813">Transport</keyword>
<accession>A0A8B2U842</accession>
<dbReference type="GO" id="GO:0006811">
    <property type="term" value="P:monoatomic ion transport"/>
    <property type="evidence" value="ECO:0007669"/>
    <property type="project" value="UniProtKB-KW"/>
</dbReference>
<dbReference type="CDD" id="cd00342">
    <property type="entry name" value="gram_neg_porins"/>
    <property type="match status" value="1"/>
</dbReference>
<dbReference type="InterPro" id="IPR023614">
    <property type="entry name" value="Porin_dom_sf"/>
</dbReference>
<evidence type="ECO:0000256" key="1">
    <source>
        <dbReference type="ARBA" id="ARBA00004571"/>
    </source>
</evidence>
<dbReference type="PANTHER" id="PTHR34501">
    <property type="entry name" value="PROTEIN YDDL-RELATED"/>
    <property type="match status" value="1"/>
</dbReference>
<evidence type="ECO:0000259" key="11">
    <source>
        <dbReference type="Pfam" id="PF13609"/>
    </source>
</evidence>
<feature type="signal peptide" evidence="10">
    <location>
        <begin position="1"/>
        <end position="20"/>
    </location>
</feature>
<keyword evidence="7" id="KW-0626">Porin</keyword>
<dbReference type="Gene3D" id="2.40.160.10">
    <property type="entry name" value="Porin"/>
    <property type="match status" value="1"/>
</dbReference>
<evidence type="ECO:0000256" key="10">
    <source>
        <dbReference type="SAM" id="SignalP"/>
    </source>
</evidence>
<keyword evidence="3" id="KW-1134">Transmembrane beta strand</keyword>
<dbReference type="InterPro" id="IPR033900">
    <property type="entry name" value="Gram_neg_porin_domain"/>
</dbReference>
<dbReference type="GO" id="GO:0015288">
    <property type="term" value="F:porin activity"/>
    <property type="evidence" value="ECO:0007669"/>
    <property type="project" value="UniProtKB-KW"/>
</dbReference>
<evidence type="ECO:0000256" key="3">
    <source>
        <dbReference type="ARBA" id="ARBA00022452"/>
    </source>
</evidence>
<keyword evidence="5 10" id="KW-0732">Signal</keyword>
<evidence type="ECO:0000256" key="8">
    <source>
        <dbReference type="ARBA" id="ARBA00023136"/>
    </source>
</evidence>
<sequence length="352" mass="38372">MKKTLIALVVTAMAAASANAAVVYKNEGTKVELDGRGALEIVNMKDRKVDTNGKRTDLVDRGSRVRVRASQEIGNGFSALAAFEIRFTQNGTVGDGINTKRLFGGFAHKDVGSLTFGRQLTLGDHIPKANYSYELGGNVLHDNAPKAVHFMSNKFDGFRVAADYYFGEADKTKADAGQGFGVGAFYDGQWGDVGVRFGSGYIEVKKADNVVVTKDYKQKIAGVGFDVKYKIVSVGFDWAHGTSMKGHRDYNFKHSMGNKATGVGRYEKIDRFDLGLKVDLTEQNALYGAYLWGTGKNEGQANGKYRGWVMGVDHRFNKHVAVYLEGGKANVKENGTKVSDAARIGLGTRIMF</sequence>
<comment type="caution">
    <text evidence="12">The sequence shown here is derived from an EMBL/GenBank/DDBJ whole genome shotgun (WGS) entry which is preliminary data.</text>
</comment>
<feature type="domain" description="Porin" evidence="11">
    <location>
        <begin position="7"/>
        <end position="332"/>
    </location>
</feature>
<protein>
    <submittedName>
        <fullName evidence="12">Porin</fullName>
    </submittedName>
</protein>
<evidence type="ECO:0000256" key="4">
    <source>
        <dbReference type="ARBA" id="ARBA00022692"/>
    </source>
</evidence>
<keyword evidence="9" id="KW-0998">Cell outer membrane</keyword>
<dbReference type="InterPro" id="IPR050298">
    <property type="entry name" value="Gram-neg_bact_OMP"/>
</dbReference>